<evidence type="ECO:0000313" key="1">
    <source>
        <dbReference type="EMBL" id="KAG5605980.1"/>
    </source>
</evidence>
<keyword evidence="2" id="KW-1185">Reference proteome</keyword>
<evidence type="ECO:0000313" key="2">
    <source>
        <dbReference type="Proteomes" id="UP000824120"/>
    </source>
</evidence>
<protein>
    <submittedName>
        <fullName evidence="1">Uncharacterized protein</fullName>
    </submittedName>
</protein>
<dbReference type="AlphaFoldDB" id="A0A9J5Z3G7"/>
<gene>
    <name evidence="1" type="ORF">H5410_027472</name>
</gene>
<dbReference type="Proteomes" id="UP000824120">
    <property type="component" value="Chromosome 5"/>
</dbReference>
<reference evidence="1 2" key="1">
    <citation type="submission" date="2020-09" db="EMBL/GenBank/DDBJ databases">
        <title>De no assembly of potato wild relative species, Solanum commersonii.</title>
        <authorList>
            <person name="Cho K."/>
        </authorList>
    </citation>
    <scope>NUCLEOTIDE SEQUENCE [LARGE SCALE GENOMIC DNA]</scope>
    <source>
        <strain evidence="1">LZ3.2</strain>
        <tissue evidence="1">Leaf</tissue>
    </source>
</reference>
<dbReference type="EMBL" id="JACXVP010000005">
    <property type="protein sequence ID" value="KAG5605980.1"/>
    <property type="molecule type" value="Genomic_DNA"/>
</dbReference>
<name>A0A9J5Z3G7_SOLCO</name>
<accession>A0A9J5Z3G7</accession>
<organism evidence="1 2">
    <name type="scientific">Solanum commersonii</name>
    <name type="common">Commerson's wild potato</name>
    <name type="synonym">Commerson's nightshade</name>
    <dbReference type="NCBI Taxonomy" id="4109"/>
    <lineage>
        <taxon>Eukaryota</taxon>
        <taxon>Viridiplantae</taxon>
        <taxon>Streptophyta</taxon>
        <taxon>Embryophyta</taxon>
        <taxon>Tracheophyta</taxon>
        <taxon>Spermatophyta</taxon>
        <taxon>Magnoliopsida</taxon>
        <taxon>eudicotyledons</taxon>
        <taxon>Gunneridae</taxon>
        <taxon>Pentapetalae</taxon>
        <taxon>asterids</taxon>
        <taxon>lamiids</taxon>
        <taxon>Solanales</taxon>
        <taxon>Solanaceae</taxon>
        <taxon>Solanoideae</taxon>
        <taxon>Solaneae</taxon>
        <taxon>Solanum</taxon>
    </lineage>
</organism>
<proteinExistence type="predicted"/>
<sequence>MSSMSVVQQKSFERFVRLAPLRFDGTHGEKAYDFLTECLSALRSGQGVWRPVCSPLMGWELFTKDTSSIMLSSGTFQSIINHSRMIESIRHARQGSGTKKFHH</sequence>
<dbReference type="OrthoDB" id="786614at2759"/>
<comment type="caution">
    <text evidence="1">The sequence shown here is derived from an EMBL/GenBank/DDBJ whole genome shotgun (WGS) entry which is preliminary data.</text>
</comment>